<comment type="caution">
    <text evidence="2">The sequence shown here is derived from an EMBL/GenBank/DDBJ whole genome shotgun (WGS) entry which is preliminary data.</text>
</comment>
<dbReference type="AlphaFoldDB" id="A0AAW5JMX4"/>
<reference evidence="2" key="1">
    <citation type="submission" date="2022-06" db="EMBL/GenBank/DDBJ databases">
        <title>Isolation of gut microbiota from human fecal samples.</title>
        <authorList>
            <person name="Pamer E.G."/>
            <person name="Barat B."/>
            <person name="Waligurski E."/>
            <person name="Medina S."/>
            <person name="Paddock L."/>
            <person name="Mostad J."/>
        </authorList>
    </citation>
    <scope>NUCLEOTIDE SEQUENCE</scope>
    <source>
        <strain evidence="2">DFI.9.91</strain>
    </source>
</reference>
<evidence type="ECO:0008006" key="4">
    <source>
        <dbReference type="Google" id="ProtNLM"/>
    </source>
</evidence>
<evidence type="ECO:0000313" key="2">
    <source>
        <dbReference type="EMBL" id="MCQ4769199.1"/>
    </source>
</evidence>
<feature type="chain" id="PRO_5043879535" description="DUF5105 domain-containing protein" evidence="1">
    <location>
        <begin position="26"/>
        <end position="235"/>
    </location>
</feature>
<dbReference type="PROSITE" id="PS51257">
    <property type="entry name" value="PROKAR_LIPOPROTEIN"/>
    <property type="match status" value="1"/>
</dbReference>
<evidence type="ECO:0000313" key="3">
    <source>
        <dbReference type="Proteomes" id="UP001204562"/>
    </source>
</evidence>
<name>A0AAW5JMX4_9FIRM</name>
<organism evidence="2 3">
    <name type="scientific">Intestinimonas massiliensis</name>
    <name type="common">ex Afouda et al. 2020</name>
    <dbReference type="NCBI Taxonomy" id="1673721"/>
    <lineage>
        <taxon>Bacteria</taxon>
        <taxon>Bacillati</taxon>
        <taxon>Bacillota</taxon>
        <taxon>Clostridia</taxon>
        <taxon>Eubacteriales</taxon>
        <taxon>Intestinimonas</taxon>
    </lineage>
</organism>
<accession>A0AAW5JMX4</accession>
<gene>
    <name evidence="2" type="ORF">NE579_01795</name>
</gene>
<dbReference type="EMBL" id="JANFYS010000002">
    <property type="protein sequence ID" value="MCQ4769199.1"/>
    <property type="molecule type" value="Genomic_DNA"/>
</dbReference>
<feature type="signal peptide" evidence="1">
    <location>
        <begin position="1"/>
        <end position="25"/>
    </location>
</feature>
<sequence>MTGPYIRRRPAALLAALLLCLALTGCEDGAHMTAFDASSYVSGLLDQSFKKTWSNAWLDLVDLTEGAALDAYEAGLDQEYRRFAYQFDLQDAALTDETRQAARDLLAEICAKAQYTVQSAVALDDERYAVEVKVRSIDLFLQVEADDLSDYAADFQAAHAYDAPDALDDEARAAYWTQYENDWALGVVELCRSKLGLLGYGDVESILVLVAPDDAGNYSMGDNDFANLSALILPY</sequence>
<dbReference type="RefSeq" id="WP_256303037.1">
    <property type="nucleotide sequence ID" value="NZ_JANFYS010000002.1"/>
</dbReference>
<keyword evidence="1" id="KW-0732">Signal</keyword>
<evidence type="ECO:0000256" key="1">
    <source>
        <dbReference type="SAM" id="SignalP"/>
    </source>
</evidence>
<dbReference type="Proteomes" id="UP001204562">
    <property type="component" value="Unassembled WGS sequence"/>
</dbReference>
<protein>
    <recommendedName>
        <fullName evidence="4">DUF5105 domain-containing protein</fullName>
    </recommendedName>
</protein>
<proteinExistence type="predicted"/>